<evidence type="ECO:0000313" key="14">
    <source>
        <dbReference type="EMBL" id="KAK6954553.1"/>
    </source>
</evidence>
<dbReference type="GO" id="GO:0006355">
    <property type="term" value="P:regulation of DNA-templated transcription"/>
    <property type="evidence" value="ECO:0007669"/>
    <property type="project" value="TreeGrafter"/>
</dbReference>
<feature type="domain" description="ARID" evidence="11">
    <location>
        <begin position="132"/>
        <end position="225"/>
    </location>
</feature>
<dbReference type="SUPFAM" id="SSF51197">
    <property type="entry name" value="Clavaminate synthase-like"/>
    <property type="match status" value="1"/>
</dbReference>
<dbReference type="Gene3D" id="2.60.120.650">
    <property type="entry name" value="Cupin"/>
    <property type="match status" value="1"/>
</dbReference>
<feature type="domain" description="PHD-type" evidence="10">
    <location>
        <begin position="435"/>
        <end position="485"/>
    </location>
</feature>
<dbReference type="FunFam" id="2.60.120.650:FF:000014">
    <property type="entry name" value="PHD transcription factor (Rum1)"/>
    <property type="match status" value="1"/>
</dbReference>
<comment type="subcellular location">
    <subcellularLocation>
        <location evidence="1">Nucleus</location>
    </subcellularLocation>
</comment>
<dbReference type="SUPFAM" id="SSF57903">
    <property type="entry name" value="FYVE/PHD zinc finger"/>
    <property type="match status" value="2"/>
</dbReference>
<evidence type="ECO:0000256" key="7">
    <source>
        <dbReference type="ARBA" id="ARBA00023242"/>
    </source>
</evidence>
<dbReference type="SMART" id="SM00249">
    <property type="entry name" value="PHD"/>
    <property type="match status" value="2"/>
</dbReference>
<feature type="compositionally biased region" description="Low complexity" evidence="9">
    <location>
        <begin position="1508"/>
        <end position="1517"/>
    </location>
</feature>
<feature type="region of interest" description="Disordered" evidence="9">
    <location>
        <begin position="975"/>
        <end position="994"/>
    </location>
</feature>
<dbReference type="InterPro" id="IPR001965">
    <property type="entry name" value="Znf_PHD"/>
</dbReference>
<dbReference type="GO" id="GO:0000785">
    <property type="term" value="C:chromatin"/>
    <property type="evidence" value="ECO:0007669"/>
    <property type="project" value="TreeGrafter"/>
</dbReference>
<dbReference type="Gene3D" id="3.30.40.10">
    <property type="entry name" value="Zinc/RING finger domain, C3HC4 (zinc finger)"/>
    <property type="match status" value="1"/>
</dbReference>
<protein>
    <submittedName>
        <fullName evidence="14">Uncharacterized protein</fullName>
    </submittedName>
</protein>
<feature type="compositionally biased region" description="Low complexity" evidence="9">
    <location>
        <begin position="1530"/>
        <end position="1545"/>
    </location>
</feature>
<dbReference type="PROSITE" id="PS51184">
    <property type="entry name" value="JMJC"/>
    <property type="match status" value="1"/>
</dbReference>
<dbReference type="Pfam" id="PF08429">
    <property type="entry name" value="PLU-1"/>
    <property type="match status" value="1"/>
</dbReference>
<dbReference type="FunFam" id="3.30.40.10:FF:000322">
    <property type="entry name" value="PHD transcription factor (Rum1)"/>
    <property type="match status" value="1"/>
</dbReference>
<evidence type="ECO:0000256" key="5">
    <source>
        <dbReference type="ARBA" id="ARBA00022833"/>
    </source>
</evidence>
<feature type="domain" description="PHD-type" evidence="10">
    <location>
        <begin position="1308"/>
        <end position="1357"/>
    </location>
</feature>
<evidence type="ECO:0000256" key="1">
    <source>
        <dbReference type="ARBA" id="ARBA00004123"/>
    </source>
</evidence>
<dbReference type="CDD" id="cd15518">
    <property type="entry name" value="PHD_Ecm5p_Lid2p_like"/>
    <property type="match status" value="1"/>
</dbReference>
<feature type="compositionally biased region" description="Polar residues" evidence="9">
    <location>
        <begin position="321"/>
        <end position="330"/>
    </location>
</feature>
<evidence type="ECO:0000256" key="2">
    <source>
        <dbReference type="ARBA" id="ARBA00022723"/>
    </source>
</evidence>
<dbReference type="InterPro" id="IPR003347">
    <property type="entry name" value="JmjC_dom"/>
</dbReference>
<feature type="compositionally biased region" description="Low complexity" evidence="9">
    <location>
        <begin position="1"/>
        <end position="23"/>
    </location>
</feature>
<feature type="region of interest" description="Disordered" evidence="9">
    <location>
        <begin position="242"/>
        <end position="288"/>
    </location>
</feature>
<comment type="caution">
    <text evidence="14">The sequence shown here is derived from an EMBL/GenBank/DDBJ whole genome shotgun (WGS) entry which is preliminary data.</text>
</comment>
<evidence type="ECO:0000256" key="3">
    <source>
        <dbReference type="ARBA" id="ARBA00022737"/>
    </source>
</evidence>
<dbReference type="PROSITE" id="PS50016">
    <property type="entry name" value="ZF_PHD_2"/>
    <property type="match status" value="2"/>
</dbReference>
<feature type="compositionally biased region" description="Basic and acidic residues" evidence="9">
    <location>
        <begin position="378"/>
        <end position="395"/>
    </location>
</feature>
<keyword evidence="2" id="KW-0479">Metal-binding</keyword>
<feature type="compositionally biased region" description="Basic and acidic residues" evidence="9">
    <location>
        <begin position="426"/>
        <end position="435"/>
    </location>
</feature>
<keyword evidence="6" id="KW-0408">Iron</keyword>
<evidence type="ECO:0000259" key="10">
    <source>
        <dbReference type="PROSITE" id="PS50016"/>
    </source>
</evidence>
<evidence type="ECO:0000256" key="8">
    <source>
        <dbReference type="PROSITE-ProRule" id="PRU00146"/>
    </source>
</evidence>
<evidence type="ECO:0000256" key="4">
    <source>
        <dbReference type="ARBA" id="ARBA00022771"/>
    </source>
</evidence>
<dbReference type="PANTHER" id="PTHR10694:SF33">
    <property type="entry name" value="LYSINE-SPECIFIC DEMETHYLASE 5"/>
    <property type="match status" value="1"/>
</dbReference>
<dbReference type="Pfam" id="PF02928">
    <property type="entry name" value="zf-C5HC2"/>
    <property type="match status" value="1"/>
</dbReference>
<dbReference type="SMART" id="SM00501">
    <property type="entry name" value="BRIGHT"/>
    <property type="match status" value="1"/>
</dbReference>
<gene>
    <name evidence="14" type="ORF">Daesc_004520</name>
</gene>
<dbReference type="Gene3D" id="1.10.150.60">
    <property type="entry name" value="ARID DNA-binding domain"/>
    <property type="match status" value="1"/>
</dbReference>
<keyword evidence="5" id="KW-0862">Zinc</keyword>
<organism evidence="14 15">
    <name type="scientific">Daldinia eschscholtzii</name>
    <dbReference type="NCBI Taxonomy" id="292717"/>
    <lineage>
        <taxon>Eukaryota</taxon>
        <taxon>Fungi</taxon>
        <taxon>Dikarya</taxon>
        <taxon>Ascomycota</taxon>
        <taxon>Pezizomycotina</taxon>
        <taxon>Sordariomycetes</taxon>
        <taxon>Xylariomycetidae</taxon>
        <taxon>Xylariales</taxon>
        <taxon>Hypoxylaceae</taxon>
        <taxon>Daldinia</taxon>
    </lineage>
</organism>
<evidence type="ECO:0000256" key="9">
    <source>
        <dbReference type="SAM" id="MobiDB-lite"/>
    </source>
</evidence>
<evidence type="ECO:0000259" key="11">
    <source>
        <dbReference type="PROSITE" id="PS51011"/>
    </source>
</evidence>
<dbReference type="EMBL" id="JBANMG010000004">
    <property type="protein sequence ID" value="KAK6954553.1"/>
    <property type="molecule type" value="Genomic_DNA"/>
</dbReference>
<dbReference type="InterPro" id="IPR004198">
    <property type="entry name" value="Znf_C5HC2"/>
</dbReference>
<dbReference type="InterPro" id="IPR013083">
    <property type="entry name" value="Znf_RING/FYVE/PHD"/>
</dbReference>
<dbReference type="InterPro" id="IPR036431">
    <property type="entry name" value="ARID_dom_sf"/>
</dbReference>
<dbReference type="PANTHER" id="PTHR10694">
    <property type="entry name" value="LYSINE-SPECIFIC DEMETHYLASE"/>
    <property type="match status" value="1"/>
</dbReference>
<feature type="compositionally biased region" description="Polar residues" evidence="9">
    <location>
        <begin position="1546"/>
        <end position="1560"/>
    </location>
</feature>
<dbReference type="Proteomes" id="UP001369815">
    <property type="component" value="Unassembled WGS sequence"/>
</dbReference>
<evidence type="ECO:0000313" key="15">
    <source>
        <dbReference type="Proteomes" id="UP001369815"/>
    </source>
</evidence>
<dbReference type="GO" id="GO:0008270">
    <property type="term" value="F:zinc ion binding"/>
    <property type="evidence" value="ECO:0007669"/>
    <property type="project" value="UniProtKB-KW"/>
</dbReference>
<evidence type="ECO:0000256" key="6">
    <source>
        <dbReference type="ARBA" id="ARBA00023004"/>
    </source>
</evidence>
<dbReference type="PROSITE" id="PS01359">
    <property type="entry name" value="ZF_PHD_1"/>
    <property type="match status" value="1"/>
</dbReference>
<sequence>MVSTPSVSHSGGVGGVSSTNASSRASPAVGAANSAGHTSSSNGTKSKTQVNSNGYHPTNPPVPLSSMRSAPLDLTSVERRGQPTASRESSKQNRLFGLEEAPTYRPTEDEWKNPFEYVRKITPEARKYGICKVIPPDSWNPEFAIDTEQGTNLNRLPYVDKKPLDLYKLKKAVESRGGFEKVCKTKKWAEIGRDLGYSGKIMSSLSTSLKNSYDRWLTPYENYLRQAKPGVYQQLEYEYGGPLTPSPAPSPIKRSAVNTPSSLRAESPARHASDILQQSLNVPKQENDRDSIMADAPAATSQPSSGGFTAINSGGFTAVNSGFTSVNRPTPTDPKGFTPPPKRHGSPHPSAKNTPDFRPSGLGPATALKRQLSSDSLDSAKKDNGTDKDDSESGSRRSKRLKKETVPTVAGSHMSVFRPSAPRIPVPRDESSNPSEKCDVCGKGDEVGPIAVCESCDHGYHGACLDPPIKHKPDTEWNCHRCLVGDGQFGFEEGGLYSLKQFQEKAADFKQAYFENRMPYDPVLKCPRPVTEDDVEKEFWRLVTSTEETVEVEYGADIHCTTHGSGFPTAERNPCDPYANDPWNLTVMPLNPESLFRHIKSDISGMTVPWVYVGMIFSTFCWHNEDHFAYSINYQHFGATKTWYGIPAEDTEKFENAMKEAVPELFETQPDLLFQLVTLLTPEQLQKAGVRVYALDQRAGQLVLTFPQAYHAGFNHGFNFNEAVNFAPSDWEPYGLAGVERLQQFRRQPCFSHDELLWTAAEGTSSGLTIQTARWLAPALQRIHKRELDQRKEFIAKHQEDGHRSCSLNEESDGHCSLAFEVSTEDVPEEEYQCAYCKCYAYLSRFKCLQSGKVLCIQHAGQHPCCDLPEPERYAGDHHRLYYRKTNEELDEMYQKVADKANLPEAWEDKYERLLDEGGKPALKTLRNLLSEGERIPYELPSLPALREFVDRCNEWVEEATNYTVRKQQNRRKNDKVWQSGLRKSIGSSSQEQRERELRRVDNIYRLIDDAERIGFDCPEIQQLQERANAIRSFQKNAEQFLERGCGQESIEELIEEGRAFNVDMPELDKLSEILEQTKWNAKAKSNRGMILTLKDVRELLEEGNRLEIPLYNDNMRYFGDKYQAGMQWEAKAKELINAEVVHYPQLEALSNQVQVNNLPVTTETLAAVDQILHKQREAHRQIIDLTERSKNPDYKKRPKYTEVVEIMKKLEDLNSKPTGTLDLEKEQRRHEDWMRKGKKLFGKTNAPLHILKSHMDYVLERNLACFDIRNDTPRLPAEPASRAASEERGEGKIQRTSWDLNDPALVEVFCICRRIEAGMMIECELCHEWYHGKCLKIARGKVKEDDKYTCPICDWRVKIPRDAARPKLEDLIAWQEEIPNLPFQPEEEEVLKKIIDNAQKFRDHIAAFCNPVLATAAEAGTQRFYLRKIEGAEILLSFETNFFRQELHKWNPVAPEPPPVLDVSKSTRKPRPTKLQKMLAQYGVDDPDDLPENMKSKANSLKRKAMNAEAAAKAAATSSNSLVPPNATSPSSHSFGSGSHVYYSRGSQPSTPALTSTSHAHPPQRSNSVSSSRPGSSLRPDSMDMNNTAGLHPDFFLSAGSGSGPQLITPDSSLTLEERLQRGQDDGLNLNTDAGKGKALEYLRRTETGRKRAEEIFGPDVWSHNRDDTFTSRQNIGQGQHEDDRDVDKMFLDLTNADDDEDAKKERQREEGRSSVSAAALEMERPLDMEDSD</sequence>
<name>A0AAX6MQ39_9PEZI</name>
<dbReference type="Pfam" id="PF01388">
    <property type="entry name" value="ARID"/>
    <property type="match status" value="1"/>
</dbReference>
<dbReference type="InterPro" id="IPR019787">
    <property type="entry name" value="Znf_PHD-finger"/>
</dbReference>
<evidence type="ECO:0000259" key="12">
    <source>
        <dbReference type="PROSITE" id="PS51183"/>
    </source>
</evidence>
<proteinExistence type="predicted"/>
<dbReference type="Pfam" id="PF00628">
    <property type="entry name" value="PHD"/>
    <property type="match status" value="2"/>
</dbReference>
<dbReference type="SMART" id="SM00558">
    <property type="entry name" value="JmjC"/>
    <property type="match status" value="1"/>
</dbReference>
<feature type="compositionally biased region" description="Basic and acidic residues" evidence="9">
    <location>
        <begin position="1723"/>
        <end position="1734"/>
    </location>
</feature>
<keyword evidence="3" id="KW-0677">Repeat</keyword>
<feature type="compositionally biased region" description="Basic and acidic residues" evidence="9">
    <location>
        <begin position="1703"/>
        <end position="1714"/>
    </location>
</feature>
<dbReference type="InterPro" id="IPR019786">
    <property type="entry name" value="Zinc_finger_PHD-type_CS"/>
</dbReference>
<keyword evidence="4 8" id="KW-0863">Zinc-finger</keyword>
<dbReference type="SMART" id="SM00545">
    <property type="entry name" value="JmjN"/>
    <property type="match status" value="1"/>
</dbReference>
<dbReference type="PROSITE" id="PS51183">
    <property type="entry name" value="JMJN"/>
    <property type="match status" value="1"/>
</dbReference>
<feature type="region of interest" description="Disordered" evidence="9">
    <location>
        <begin position="321"/>
        <end position="435"/>
    </location>
</feature>
<dbReference type="PROSITE" id="PS51011">
    <property type="entry name" value="ARID"/>
    <property type="match status" value="1"/>
</dbReference>
<dbReference type="SMART" id="SM01014">
    <property type="entry name" value="ARID"/>
    <property type="match status" value="1"/>
</dbReference>
<dbReference type="SUPFAM" id="SSF46774">
    <property type="entry name" value="ARID-like"/>
    <property type="match status" value="1"/>
</dbReference>
<feature type="compositionally biased region" description="Basic and acidic residues" evidence="9">
    <location>
        <begin position="1681"/>
        <end position="1692"/>
    </location>
</feature>
<feature type="compositionally biased region" description="Polar residues" evidence="9">
    <location>
        <begin position="1518"/>
        <end position="1529"/>
    </location>
</feature>
<accession>A0AAX6MQ39</accession>
<dbReference type="Pfam" id="PF02375">
    <property type="entry name" value="JmjN"/>
    <property type="match status" value="1"/>
</dbReference>
<dbReference type="GO" id="GO:0005634">
    <property type="term" value="C:nucleus"/>
    <property type="evidence" value="ECO:0007669"/>
    <property type="project" value="UniProtKB-SubCell"/>
</dbReference>
<dbReference type="InterPro" id="IPR013637">
    <property type="entry name" value="Lys_sp_deMease-like_dom"/>
</dbReference>
<feature type="compositionally biased region" description="Polar residues" evidence="9">
    <location>
        <begin position="275"/>
        <end position="284"/>
    </location>
</feature>
<dbReference type="GO" id="GO:0034647">
    <property type="term" value="F:histone H3K4me/H3K4me2/H3K4me3 demethylase activity"/>
    <property type="evidence" value="ECO:0007669"/>
    <property type="project" value="TreeGrafter"/>
</dbReference>
<evidence type="ECO:0000259" key="13">
    <source>
        <dbReference type="PROSITE" id="PS51184"/>
    </source>
</evidence>
<feature type="region of interest" description="Disordered" evidence="9">
    <location>
        <begin position="1"/>
        <end position="108"/>
    </location>
</feature>
<feature type="region of interest" description="Disordered" evidence="9">
    <location>
        <begin position="1484"/>
        <end position="1611"/>
    </location>
</feature>
<dbReference type="Pfam" id="PF02373">
    <property type="entry name" value="JmjC"/>
    <property type="match status" value="1"/>
</dbReference>
<feature type="domain" description="JmjC" evidence="13">
    <location>
        <begin position="577"/>
        <end position="743"/>
    </location>
</feature>
<reference evidence="14 15" key="1">
    <citation type="journal article" date="2024" name="Front Chem Biol">
        <title>Unveiling the potential of Daldinia eschscholtzii MFLUCC 19-0629 through bioactivity and bioinformatics studies for enhanced sustainable agriculture production.</title>
        <authorList>
            <person name="Brooks S."/>
            <person name="Weaver J.A."/>
            <person name="Klomchit A."/>
            <person name="Alharthi S.A."/>
            <person name="Onlamun T."/>
            <person name="Nurani R."/>
            <person name="Vong T.K."/>
            <person name="Alberti F."/>
            <person name="Greco C."/>
        </authorList>
    </citation>
    <scope>NUCLEOTIDE SEQUENCE [LARGE SCALE GENOMIC DNA]</scope>
    <source>
        <strain evidence="14">MFLUCC 19-0629</strain>
    </source>
</reference>
<dbReference type="CDD" id="cd16100">
    <property type="entry name" value="ARID"/>
    <property type="match status" value="1"/>
</dbReference>
<keyword evidence="7" id="KW-0539">Nucleus</keyword>
<dbReference type="GO" id="GO:0003677">
    <property type="term" value="F:DNA binding"/>
    <property type="evidence" value="ECO:0007669"/>
    <property type="project" value="InterPro"/>
</dbReference>
<dbReference type="InterPro" id="IPR001606">
    <property type="entry name" value="ARID_dom"/>
</dbReference>
<feature type="region of interest" description="Disordered" evidence="9">
    <location>
        <begin position="1663"/>
        <end position="1734"/>
    </location>
</feature>
<feature type="domain" description="JmjN" evidence="12">
    <location>
        <begin position="101"/>
        <end position="142"/>
    </location>
</feature>
<dbReference type="InterPro" id="IPR011011">
    <property type="entry name" value="Znf_FYVE_PHD"/>
</dbReference>
<dbReference type="InterPro" id="IPR003349">
    <property type="entry name" value="JmjN"/>
</dbReference>
<feature type="compositionally biased region" description="Low complexity" evidence="9">
    <location>
        <begin position="1564"/>
        <end position="1581"/>
    </location>
</feature>
<keyword evidence="15" id="KW-1185">Reference proteome</keyword>
<feature type="compositionally biased region" description="Polar residues" evidence="9">
    <location>
        <begin position="35"/>
        <end position="56"/>
    </location>
</feature>